<evidence type="ECO:0000259" key="9">
    <source>
        <dbReference type="PROSITE" id="PS50873"/>
    </source>
</evidence>
<evidence type="ECO:0000313" key="11">
    <source>
        <dbReference type="Proteomes" id="UP001218218"/>
    </source>
</evidence>
<comment type="caution">
    <text evidence="10">The sequence shown here is derived from an EMBL/GenBank/DDBJ whole genome shotgun (WGS) entry which is preliminary data.</text>
</comment>
<evidence type="ECO:0000256" key="8">
    <source>
        <dbReference type="RuleBase" id="RU363051"/>
    </source>
</evidence>
<evidence type="ECO:0000256" key="6">
    <source>
        <dbReference type="ARBA" id="ARBA00023002"/>
    </source>
</evidence>
<keyword evidence="5" id="KW-0479">Metal-binding</keyword>
<dbReference type="GO" id="GO:0000302">
    <property type="term" value="P:response to reactive oxygen species"/>
    <property type="evidence" value="ECO:0007669"/>
    <property type="project" value="TreeGrafter"/>
</dbReference>
<dbReference type="PANTHER" id="PTHR31356:SF53">
    <property type="entry name" value="HEME PEROXIDASE"/>
    <property type="match status" value="1"/>
</dbReference>
<name>A0AAD7E8V8_9AGAR</name>
<feature type="chain" id="PRO_5041770011" description="Peroxidase" evidence="8">
    <location>
        <begin position="19"/>
        <end position="531"/>
    </location>
</feature>
<evidence type="ECO:0000256" key="2">
    <source>
        <dbReference type="ARBA" id="ARBA00005997"/>
    </source>
</evidence>
<keyword evidence="4" id="KW-0349">Heme</keyword>
<organism evidence="10 11">
    <name type="scientific">Mycena albidolilacea</name>
    <dbReference type="NCBI Taxonomy" id="1033008"/>
    <lineage>
        <taxon>Eukaryota</taxon>
        <taxon>Fungi</taxon>
        <taxon>Dikarya</taxon>
        <taxon>Basidiomycota</taxon>
        <taxon>Agaricomycotina</taxon>
        <taxon>Agaricomycetes</taxon>
        <taxon>Agaricomycetidae</taxon>
        <taxon>Agaricales</taxon>
        <taxon>Marasmiineae</taxon>
        <taxon>Mycenaceae</taxon>
        <taxon>Mycena</taxon>
    </lineage>
</organism>
<dbReference type="AlphaFoldDB" id="A0AAD7E8V8"/>
<dbReference type="InterPro" id="IPR044831">
    <property type="entry name" value="Ccp1-like"/>
</dbReference>
<dbReference type="PROSITE" id="PS50873">
    <property type="entry name" value="PEROXIDASE_4"/>
    <property type="match status" value="1"/>
</dbReference>
<dbReference type="GO" id="GO:0034599">
    <property type="term" value="P:cellular response to oxidative stress"/>
    <property type="evidence" value="ECO:0007669"/>
    <property type="project" value="InterPro"/>
</dbReference>
<proteinExistence type="inferred from homology"/>
<keyword evidence="6 8" id="KW-0560">Oxidoreductase</keyword>
<keyword evidence="3 8" id="KW-0575">Peroxidase</keyword>
<dbReference type="InterPro" id="IPR002207">
    <property type="entry name" value="Peroxidase_I"/>
</dbReference>
<dbReference type="Gene3D" id="1.10.420.10">
    <property type="entry name" value="Peroxidase, domain 2"/>
    <property type="match status" value="1"/>
</dbReference>
<evidence type="ECO:0000313" key="10">
    <source>
        <dbReference type="EMBL" id="KAJ7303563.1"/>
    </source>
</evidence>
<evidence type="ECO:0000256" key="4">
    <source>
        <dbReference type="ARBA" id="ARBA00022617"/>
    </source>
</evidence>
<dbReference type="GO" id="GO:0046872">
    <property type="term" value="F:metal ion binding"/>
    <property type="evidence" value="ECO:0007669"/>
    <property type="project" value="UniProtKB-UniRule"/>
</dbReference>
<dbReference type="PANTHER" id="PTHR31356">
    <property type="entry name" value="THYLAKOID LUMENAL 29 KDA PROTEIN, CHLOROPLASTIC-RELATED"/>
    <property type="match status" value="1"/>
</dbReference>
<evidence type="ECO:0000256" key="7">
    <source>
        <dbReference type="ARBA" id="ARBA00023004"/>
    </source>
</evidence>
<dbReference type="PRINTS" id="PR00458">
    <property type="entry name" value="PEROXIDASE"/>
</dbReference>
<dbReference type="Gene3D" id="1.10.520.10">
    <property type="match status" value="1"/>
</dbReference>
<evidence type="ECO:0000256" key="5">
    <source>
        <dbReference type="ARBA" id="ARBA00022723"/>
    </source>
</evidence>
<protein>
    <recommendedName>
        <fullName evidence="8">Peroxidase</fullName>
        <ecNumber evidence="8">1.11.1.-</ecNumber>
    </recommendedName>
</protein>
<dbReference type="EMBL" id="JARIHO010000105">
    <property type="protein sequence ID" value="KAJ7303563.1"/>
    <property type="molecule type" value="Genomic_DNA"/>
</dbReference>
<reference evidence="10" key="1">
    <citation type="submission" date="2023-03" db="EMBL/GenBank/DDBJ databases">
        <title>Massive genome expansion in bonnet fungi (Mycena s.s.) driven by repeated elements and novel gene families across ecological guilds.</title>
        <authorList>
            <consortium name="Lawrence Berkeley National Laboratory"/>
            <person name="Harder C.B."/>
            <person name="Miyauchi S."/>
            <person name="Viragh M."/>
            <person name="Kuo A."/>
            <person name="Thoen E."/>
            <person name="Andreopoulos B."/>
            <person name="Lu D."/>
            <person name="Skrede I."/>
            <person name="Drula E."/>
            <person name="Henrissat B."/>
            <person name="Morin E."/>
            <person name="Kohler A."/>
            <person name="Barry K."/>
            <person name="LaButti K."/>
            <person name="Morin E."/>
            <person name="Salamov A."/>
            <person name="Lipzen A."/>
            <person name="Mereny Z."/>
            <person name="Hegedus B."/>
            <person name="Baldrian P."/>
            <person name="Stursova M."/>
            <person name="Weitz H."/>
            <person name="Taylor A."/>
            <person name="Grigoriev I.V."/>
            <person name="Nagy L.G."/>
            <person name="Martin F."/>
            <person name="Kauserud H."/>
        </authorList>
    </citation>
    <scope>NUCLEOTIDE SEQUENCE</scope>
    <source>
        <strain evidence="10">CBHHK002</strain>
    </source>
</reference>
<dbReference type="GO" id="GO:0020037">
    <property type="term" value="F:heme binding"/>
    <property type="evidence" value="ECO:0007669"/>
    <property type="project" value="UniProtKB-UniRule"/>
</dbReference>
<accession>A0AAD7E8V8</accession>
<evidence type="ECO:0000256" key="1">
    <source>
        <dbReference type="ARBA" id="ARBA00003917"/>
    </source>
</evidence>
<keyword evidence="8" id="KW-0732">Signal</keyword>
<comment type="similarity">
    <text evidence="2">Belongs to the peroxidase family. Cytochrome c peroxidase subfamily.</text>
</comment>
<dbReference type="InterPro" id="IPR002016">
    <property type="entry name" value="Haem_peroxidase"/>
</dbReference>
<comment type="function">
    <text evidence="1">Destroys radicals which are normally produced within the cells and which are toxic to biological systems.</text>
</comment>
<keyword evidence="11" id="KW-1185">Reference proteome</keyword>
<dbReference type="SUPFAM" id="SSF48113">
    <property type="entry name" value="Heme-dependent peroxidases"/>
    <property type="match status" value="1"/>
</dbReference>
<dbReference type="GO" id="GO:0042744">
    <property type="term" value="P:hydrogen peroxide catabolic process"/>
    <property type="evidence" value="ECO:0007669"/>
    <property type="project" value="TreeGrafter"/>
</dbReference>
<dbReference type="PRINTS" id="PR00459">
    <property type="entry name" value="ASPEROXIDASE"/>
</dbReference>
<dbReference type="GO" id="GO:0004601">
    <property type="term" value="F:peroxidase activity"/>
    <property type="evidence" value="ECO:0007669"/>
    <property type="project" value="UniProtKB-KW"/>
</dbReference>
<dbReference type="Proteomes" id="UP001218218">
    <property type="component" value="Unassembled WGS sequence"/>
</dbReference>
<sequence length="531" mass="56673">MFFLPALGTLTFFATASAYVWPSPQLDALEALRFDQTGFSVLSTTLSTFVKPCALFVFDGSVGTTSGRSNAADWIRTAYHDMATHNSTDGTGGLDASIRFPAELARAENIGSGFTNTFGIVFAVTNRYVSMADSIALGSLIAIENCGGPEIAFRGGRVDAGEANAPGVPTPEQALNSHVASFARQGFTQTEMIGLVACGHTFGGVQHNFFPNIVNVLNDPNDTEDVAHFDSTFVTFDNTVATEYISGTTKSPLVVGFNATTNSDSRIFGSDNNATMRSFANSPDLFASTCADLYARMIDTVPSGVQLTDVITPLPVKPAAVKLVLDGNTLQLFGLVRLWNTTTDPARTVSVVWHDHNQGTRSNALSFAGVSSSTGGKYNATWYRFNSTFSNTPLFLDPAAGVTSLSFVVNGQLEDQGGLGFAIQDGFMFSETSCSFGLPVAGRIDVAVRNGVNLTRLYLEAISRDSVQRIVVTEIDIPRPAQPVAANSAYSLWSMNLTDQSLSFNIGAEIDGVKYSTTDELSFTSFPPCPE</sequence>
<gene>
    <name evidence="10" type="ORF">DFH08DRAFT_55523</name>
</gene>
<feature type="signal peptide" evidence="8">
    <location>
        <begin position="1"/>
        <end position="18"/>
    </location>
</feature>
<dbReference type="Pfam" id="PF00141">
    <property type="entry name" value="peroxidase"/>
    <property type="match status" value="1"/>
</dbReference>
<dbReference type="InterPro" id="IPR010255">
    <property type="entry name" value="Haem_peroxidase_sf"/>
</dbReference>
<dbReference type="EC" id="1.11.1.-" evidence="8"/>
<feature type="domain" description="Plant heme peroxidase family profile" evidence="9">
    <location>
        <begin position="40"/>
        <end position="337"/>
    </location>
</feature>
<keyword evidence="7" id="KW-0408">Iron</keyword>
<evidence type="ECO:0000256" key="3">
    <source>
        <dbReference type="ARBA" id="ARBA00022559"/>
    </source>
</evidence>